<evidence type="ECO:0000256" key="2">
    <source>
        <dbReference type="ARBA" id="ARBA00023139"/>
    </source>
</evidence>
<sequence>MKQKGLASLLFISLLLVLSACGDSDNGNVSSSDQEKADGKWADIQESGKIVYGTAGTLYPASYYPEDSDKLTGYNVEVMREIAKRLNLDIKFETMAFDAMLASLKSGRIDVITAGPREQSRKKFTFSEPFKHSYSTMIVRADNLSGITTLEDLKGKKAGGAATTVYSDIARKFGAKVKTYGNATNDVYLRDVANGRTDVIINDYYLQKLALKAFPKLDIKIHPDLKFHSTTVNVVMPKDSSKLEKKINQALAEMHKDGTLTKLSKKFFAGEDVSKKPDEEIREIEGIE</sequence>
<comment type="caution">
    <text evidence="6">The sequence shown here is derived from an EMBL/GenBank/DDBJ whole genome shotgun (WGS) entry which is preliminary data.</text>
</comment>
<evidence type="ECO:0000313" key="7">
    <source>
        <dbReference type="Proteomes" id="UP001500866"/>
    </source>
</evidence>
<dbReference type="PROSITE" id="PS51257">
    <property type="entry name" value="PROKAR_LIPOPROTEIN"/>
    <property type="match status" value="1"/>
</dbReference>
<dbReference type="PANTHER" id="PTHR35936:SF34">
    <property type="entry name" value="ABC TRANSPORTER EXTRACELLULAR-BINDING PROTEIN YCKB-RELATED"/>
    <property type="match status" value="1"/>
</dbReference>
<accession>A0ABN1GM70</accession>
<keyword evidence="3" id="KW-0449">Lipoprotein</keyword>
<evidence type="ECO:0000256" key="3">
    <source>
        <dbReference type="ARBA" id="ARBA00023288"/>
    </source>
</evidence>
<gene>
    <name evidence="6" type="ORF">GCM10009001_34610</name>
</gene>
<dbReference type="SMART" id="SM00062">
    <property type="entry name" value="PBPb"/>
    <property type="match status" value="1"/>
</dbReference>
<evidence type="ECO:0000256" key="1">
    <source>
        <dbReference type="ARBA" id="ARBA00022729"/>
    </source>
</evidence>
<organism evidence="6 7">
    <name type="scientific">Virgibacillus siamensis</name>
    <dbReference type="NCBI Taxonomy" id="480071"/>
    <lineage>
        <taxon>Bacteria</taxon>
        <taxon>Bacillati</taxon>
        <taxon>Bacillota</taxon>
        <taxon>Bacilli</taxon>
        <taxon>Bacillales</taxon>
        <taxon>Bacillaceae</taxon>
        <taxon>Virgibacillus</taxon>
    </lineage>
</organism>
<dbReference type="Pfam" id="PF00497">
    <property type="entry name" value="SBP_bac_3"/>
    <property type="match status" value="1"/>
</dbReference>
<dbReference type="Gene3D" id="3.40.190.10">
    <property type="entry name" value="Periplasmic binding protein-like II"/>
    <property type="match status" value="2"/>
</dbReference>
<feature type="chain" id="PRO_5045119343" evidence="4">
    <location>
        <begin position="23"/>
        <end position="288"/>
    </location>
</feature>
<evidence type="ECO:0000313" key="6">
    <source>
        <dbReference type="EMBL" id="GAA0614406.1"/>
    </source>
</evidence>
<dbReference type="EMBL" id="BAAADS010000025">
    <property type="protein sequence ID" value="GAA0614406.1"/>
    <property type="molecule type" value="Genomic_DNA"/>
</dbReference>
<keyword evidence="2" id="KW-0564">Palmitate</keyword>
<protein>
    <submittedName>
        <fullName evidence="6">Transporter substrate-binding domain-containing protein</fullName>
    </submittedName>
</protein>
<dbReference type="InterPro" id="IPR001638">
    <property type="entry name" value="Solute-binding_3/MltF_N"/>
</dbReference>
<evidence type="ECO:0000256" key="4">
    <source>
        <dbReference type="SAM" id="SignalP"/>
    </source>
</evidence>
<dbReference type="Proteomes" id="UP001500866">
    <property type="component" value="Unassembled WGS sequence"/>
</dbReference>
<keyword evidence="1 4" id="KW-0732">Signal</keyword>
<dbReference type="SUPFAM" id="SSF53850">
    <property type="entry name" value="Periplasmic binding protein-like II"/>
    <property type="match status" value="1"/>
</dbReference>
<dbReference type="PANTHER" id="PTHR35936">
    <property type="entry name" value="MEMBRANE-BOUND LYTIC MUREIN TRANSGLYCOSYLASE F"/>
    <property type="match status" value="1"/>
</dbReference>
<proteinExistence type="predicted"/>
<feature type="domain" description="Solute-binding protein family 3/N-terminal" evidence="5">
    <location>
        <begin position="49"/>
        <end position="271"/>
    </location>
</feature>
<feature type="signal peptide" evidence="4">
    <location>
        <begin position="1"/>
        <end position="22"/>
    </location>
</feature>
<name>A0ABN1GM70_9BACI</name>
<reference evidence="6 7" key="1">
    <citation type="journal article" date="2019" name="Int. J. Syst. Evol. Microbiol.">
        <title>The Global Catalogue of Microorganisms (GCM) 10K type strain sequencing project: providing services to taxonomists for standard genome sequencing and annotation.</title>
        <authorList>
            <consortium name="The Broad Institute Genomics Platform"/>
            <consortium name="The Broad Institute Genome Sequencing Center for Infectious Disease"/>
            <person name="Wu L."/>
            <person name="Ma J."/>
        </authorList>
    </citation>
    <scope>NUCLEOTIDE SEQUENCE [LARGE SCALE GENOMIC DNA]</scope>
    <source>
        <strain evidence="6 7">JCM 15395</strain>
    </source>
</reference>
<dbReference type="RefSeq" id="WP_343816037.1">
    <property type="nucleotide sequence ID" value="NZ_BAAADS010000025.1"/>
</dbReference>
<keyword evidence="7" id="KW-1185">Reference proteome</keyword>
<evidence type="ECO:0000259" key="5">
    <source>
        <dbReference type="SMART" id="SM00062"/>
    </source>
</evidence>